<feature type="domain" description="CENP-V/GFA" evidence="5">
    <location>
        <begin position="1"/>
        <end position="105"/>
    </location>
</feature>
<gene>
    <name evidence="6" type="ORF">SAMN02745116_00475</name>
</gene>
<comment type="similarity">
    <text evidence="1">Belongs to the Gfa family.</text>
</comment>
<dbReference type="RefSeq" id="WP_078806440.1">
    <property type="nucleotide sequence ID" value="NZ_FUXI01000004.1"/>
</dbReference>
<keyword evidence="7" id="KW-1185">Reference proteome</keyword>
<dbReference type="STRING" id="263852.SAMN02745116_00475"/>
<dbReference type="SUPFAM" id="SSF51316">
    <property type="entry name" value="Mss4-like"/>
    <property type="match status" value="1"/>
</dbReference>
<evidence type="ECO:0000256" key="2">
    <source>
        <dbReference type="ARBA" id="ARBA00022723"/>
    </source>
</evidence>
<protein>
    <submittedName>
        <fullName evidence="6">Uncharacterized conserved protein</fullName>
    </submittedName>
</protein>
<keyword evidence="2" id="KW-0479">Metal-binding</keyword>
<dbReference type="InterPro" id="IPR006913">
    <property type="entry name" value="CENP-V/GFA"/>
</dbReference>
<dbReference type="PANTHER" id="PTHR33337:SF40">
    <property type="entry name" value="CENP-V_GFA DOMAIN-CONTAINING PROTEIN-RELATED"/>
    <property type="match status" value="1"/>
</dbReference>
<reference evidence="6 7" key="1">
    <citation type="submission" date="2017-02" db="EMBL/GenBank/DDBJ databases">
        <authorList>
            <person name="Peterson S.W."/>
        </authorList>
    </citation>
    <scope>NUCLEOTIDE SEQUENCE [LARGE SCALE GENOMIC DNA]</scope>
    <source>
        <strain evidence="6 7">ATCC BAA-1030</strain>
    </source>
</reference>
<keyword evidence="3" id="KW-0862">Zinc</keyword>
<proteinExistence type="inferred from homology"/>
<evidence type="ECO:0000259" key="5">
    <source>
        <dbReference type="PROSITE" id="PS51891"/>
    </source>
</evidence>
<dbReference type="GO" id="GO:0046872">
    <property type="term" value="F:metal ion binding"/>
    <property type="evidence" value="ECO:0007669"/>
    <property type="project" value="UniProtKB-KW"/>
</dbReference>
<evidence type="ECO:0000256" key="1">
    <source>
        <dbReference type="ARBA" id="ARBA00005495"/>
    </source>
</evidence>
<dbReference type="InterPro" id="IPR011057">
    <property type="entry name" value="Mss4-like_sf"/>
</dbReference>
<evidence type="ECO:0000256" key="3">
    <source>
        <dbReference type="ARBA" id="ARBA00022833"/>
    </source>
</evidence>
<organism evidence="6 7">
    <name type="scientific">Pilibacter termitis</name>
    <dbReference type="NCBI Taxonomy" id="263852"/>
    <lineage>
        <taxon>Bacteria</taxon>
        <taxon>Bacillati</taxon>
        <taxon>Bacillota</taxon>
        <taxon>Bacilli</taxon>
        <taxon>Lactobacillales</taxon>
        <taxon>Enterococcaceae</taxon>
        <taxon>Pilibacter</taxon>
    </lineage>
</organism>
<dbReference type="Pfam" id="PF04828">
    <property type="entry name" value="GFA"/>
    <property type="match status" value="1"/>
</dbReference>
<evidence type="ECO:0000256" key="4">
    <source>
        <dbReference type="ARBA" id="ARBA00023239"/>
    </source>
</evidence>
<evidence type="ECO:0000313" key="6">
    <source>
        <dbReference type="EMBL" id="SJZ48345.1"/>
    </source>
</evidence>
<name>A0A1T4L0W6_9ENTE</name>
<dbReference type="GO" id="GO:0016846">
    <property type="term" value="F:carbon-sulfur lyase activity"/>
    <property type="evidence" value="ECO:0007669"/>
    <property type="project" value="InterPro"/>
</dbReference>
<keyword evidence="4" id="KW-0456">Lyase</keyword>
<dbReference type="Gene3D" id="3.90.1590.10">
    <property type="entry name" value="glutathione-dependent formaldehyde- activating enzyme (gfa)"/>
    <property type="match status" value="1"/>
</dbReference>
<dbReference type="PROSITE" id="PS51891">
    <property type="entry name" value="CENP_V_GFA"/>
    <property type="match status" value="1"/>
</dbReference>
<dbReference type="OrthoDB" id="4188830at2"/>
<sequence length="117" mass="13861">MPLCEKVTVEIFEEKTEVSVCHCSRCRKWTAGPFFSIFIGKKENFKLVGEQFLKTYHFSSESERAFCKECGSVIYWKNEQDAQYSFNAELFPTLVNGYEIKKEYYLENKPNYYNLSK</sequence>
<accession>A0A1T4L0W6</accession>
<dbReference type="AlphaFoldDB" id="A0A1T4L0W6"/>
<dbReference type="Proteomes" id="UP000190328">
    <property type="component" value="Unassembled WGS sequence"/>
</dbReference>
<dbReference type="EMBL" id="FUXI01000004">
    <property type="protein sequence ID" value="SJZ48345.1"/>
    <property type="molecule type" value="Genomic_DNA"/>
</dbReference>
<evidence type="ECO:0000313" key="7">
    <source>
        <dbReference type="Proteomes" id="UP000190328"/>
    </source>
</evidence>
<dbReference type="PANTHER" id="PTHR33337">
    <property type="entry name" value="GFA DOMAIN-CONTAINING PROTEIN"/>
    <property type="match status" value="1"/>
</dbReference>